<accession>A0A4R6QPV9</accession>
<proteinExistence type="predicted"/>
<name>A0A4R6QPV9_9BURK</name>
<dbReference type="InterPro" id="IPR009057">
    <property type="entry name" value="Homeodomain-like_sf"/>
</dbReference>
<dbReference type="Proteomes" id="UP000295361">
    <property type="component" value="Unassembled WGS sequence"/>
</dbReference>
<sequence length="220" mass="23484">MARPSQAQDQALLQSGRELFADAGCAGLSVRKLAEHAGVNPAMFHYHFKSKELFLRTLLQQIYEQMFESLQLEATHDGSALQRLEQSLLAIGRFLGANRPVIARVWADAQGGEAVALDFMRANAPRHLFLLMGLLDEAERDGAIAAMPGLQRFVFLMSSVLAPILIAGGVANLGVAPVAVAGMLEPQVLSDDALRARIALALKALAPAGPGPRSKGKSHA</sequence>
<dbReference type="InParanoid" id="A0A4R6QPV9"/>
<keyword evidence="3" id="KW-0812">Transmembrane</keyword>
<organism evidence="5 6">
    <name type="scientific">Roseateles toxinivorans</name>
    <dbReference type="NCBI Taxonomy" id="270368"/>
    <lineage>
        <taxon>Bacteria</taxon>
        <taxon>Pseudomonadati</taxon>
        <taxon>Pseudomonadota</taxon>
        <taxon>Betaproteobacteria</taxon>
        <taxon>Burkholderiales</taxon>
        <taxon>Sphaerotilaceae</taxon>
        <taxon>Roseateles</taxon>
    </lineage>
</organism>
<dbReference type="Pfam" id="PF00440">
    <property type="entry name" value="TetR_N"/>
    <property type="match status" value="1"/>
</dbReference>
<dbReference type="EMBL" id="SNXS01000002">
    <property type="protein sequence ID" value="TDP72920.1"/>
    <property type="molecule type" value="Genomic_DNA"/>
</dbReference>
<evidence type="ECO:0000259" key="4">
    <source>
        <dbReference type="PROSITE" id="PS50977"/>
    </source>
</evidence>
<dbReference type="InterPro" id="IPR050624">
    <property type="entry name" value="HTH-type_Tx_Regulator"/>
</dbReference>
<evidence type="ECO:0000256" key="3">
    <source>
        <dbReference type="SAM" id="Phobius"/>
    </source>
</evidence>
<keyword evidence="3" id="KW-1133">Transmembrane helix</keyword>
<keyword evidence="3" id="KW-0472">Membrane</keyword>
<feature type="DNA-binding region" description="H-T-H motif" evidence="2">
    <location>
        <begin position="29"/>
        <end position="48"/>
    </location>
</feature>
<dbReference type="PRINTS" id="PR00455">
    <property type="entry name" value="HTHTETR"/>
</dbReference>
<feature type="domain" description="HTH tetR-type" evidence="4">
    <location>
        <begin position="6"/>
        <end position="66"/>
    </location>
</feature>
<protein>
    <submittedName>
        <fullName evidence="5">TetR family transcriptional regulator</fullName>
    </submittedName>
</protein>
<evidence type="ECO:0000313" key="5">
    <source>
        <dbReference type="EMBL" id="TDP72920.1"/>
    </source>
</evidence>
<gene>
    <name evidence="5" type="ORF">DES47_102666</name>
</gene>
<dbReference type="RefSeq" id="WP_166651921.1">
    <property type="nucleotide sequence ID" value="NZ_SNXS01000002.1"/>
</dbReference>
<keyword evidence="6" id="KW-1185">Reference proteome</keyword>
<dbReference type="Gene3D" id="1.10.357.10">
    <property type="entry name" value="Tetracycline Repressor, domain 2"/>
    <property type="match status" value="1"/>
</dbReference>
<dbReference type="PANTHER" id="PTHR43479">
    <property type="entry name" value="ACREF/ENVCD OPERON REPRESSOR-RELATED"/>
    <property type="match status" value="1"/>
</dbReference>
<evidence type="ECO:0000256" key="2">
    <source>
        <dbReference type="PROSITE-ProRule" id="PRU00335"/>
    </source>
</evidence>
<dbReference type="GO" id="GO:0003677">
    <property type="term" value="F:DNA binding"/>
    <property type="evidence" value="ECO:0007669"/>
    <property type="project" value="UniProtKB-UniRule"/>
</dbReference>
<reference evidence="5 6" key="1">
    <citation type="submission" date="2019-03" db="EMBL/GenBank/DDBJ databases">
        <title>Genomic Encyclopedia of Type Strains, Phase IV (KMG-IV): sequencing the most valuable type-strain genomes for metagenomic binning, comparative biology and taxonomic classification.</title>
        <authorList>
            <person name="Goeker M."/>
        </authorList>
    </citation>
    <scope>NUCLEOTIDE SEQUENCE [LARGE SCALE GENOMIC DNA]</scope>
    <source>
        <strain evidence="5 6">DSM 16998</strain>
    </source>
</reference>
<dbReference type="PROSITE" id="PS50977">
    <property type="entry name" value="HTH_TETR_2"/>
    <property type="match status" value="1"/>
</dbReference>
<comment type="caution">
    <text evidence="5">The sequence shown here is derived from an EMBL/GenBank/DDBJ whole genome shotgun (WGS) entry which is preliminary data.</text>
</comment>
<feature type="transmembrane region" description="Helical" evidence="3">
    <location>
        <begin position="153"/>
        <end position="180"/>
    </location>
</feature>
<evidence type="ECO:0000256" key="1">
    <source>
        <dbReference type="ARBA" id="ARBA00023125"/>
    </source>
</evidence>
<keyword evidence="1 2" id="KW-0238">DNA-binding</keyword>
<dbReference type="SUPFAM" id="SSF46689">
    <property type="entry name" value="Homeodomain-like"/>
    <property type="match status" value="1"/>
</dbReference>
<evidence type="ECO:0000313" key="6">
    <source>
        <dbReference type="Proteomes" id="UP000295361"/>
    </source>
</evidence>
<dbReference type="AlphaFoldDB" id="A0A4R6QPV9"/>
<dbReference type="InterPro" id="IPR001647">
    <property type="entry name" value="HTH_TetR"/>
</dbReference>
<dbReference type="PANTHER" id="PTHR43479:SF11">
    <property type="entry name" value="ACREF_ENVCD OPERON REPRESSOR-RELATED"/>
    <property type="match status" value="1"/>
</dbReference>